<evidence type="ECO:0000313" key="11">
    <source>
        <dbReference type="Proteomes" id="UP000198972"/>
    </source>
</evidence>
<feature type="transmembrane region" description="Helical" evidence="7">
    <location>
        <begin position="142"/>
        <end position="159"/>
    </location>
</feature>
<dbReference type="InterPro" id="IPR003439">
    <property type="entry name" value="ABC_transporter-like_ATP-bd"/>
</dbReference>
<keyword evidence="2 7" id="KW-0812">Transmembrane</keyword>
<dbReference type="EMBL" id="FNBG01000025">
    <property type="protein sequence ID" value="SDG07760.1"/>
    <property type="molecule type" value="Genomic_DNA"/>
</dbReference>
<dbReference type="RefSeq" id="WP_175471467.1">
    <property type="nucleotide sequence ID" value="NZ_FNBG01000025.1"/>
</dbReference>
<sequence>MKDYKKDFVLFFNTIKKLNIPKRAILLILSIMIMSNVLSLAFPLFFGNIINGIVSKSFYTIKMNLLYMFLCFVVSTVLDYKNQKMIIKLSYSVELNIKEELFNSILEMPYSRVYKIDKGRLVNNIESDSTIFSSILFDNMNLVVQTISMIISLIFMVYISPILTLVTIVTFPITFMIYIYSGRMIKSKEIEYTKMHDSFMSFLYESLSGLKSIKIFKVENKWNEMFRKNVMDINEKNIEKFNVQLVTQVIIGVVTFLINNLNIILAIYLIFNGRLSLGMMTAFNEYSDRFKGVLLLLSKLNSKIQQVSVSLRRVGEIVDSESIGKIENVNDKERYNKIEKIEIKNLSHTTQSSIEVFKDTNINFYKNNIYLIKGASGSGKTSLLNILSKLIDEYTGEILINGIELKCYSEENLRNKVSYVTQDHYMFSISIRENISLYRDVPLEDIENICKRLNLHELIINLPNQYDTVINDEGLNFSGGQIQRVCFARAIVSNPDVYLFDEITSAIDQKNIEDVLRIIEEISANAIVLLATHENFKFNVPIIECSVMNKRIETNELNLLQNV</sequence>
<dbReference type="Pfam" id="PF00664">
    <property type="entry name" value="ABC_membrane"/>
    <property type="match status" value="1"/>
</dbReference>
<evidence type="ECO:0000259" key="8">
    <source>
        <dbReference type="PROSITE" id="PS50893"/>
    </source>
</evidence>
<dbReference type="PROSITE" id="PS00211">
    <property type="entry name" value="ABC_TRANSPORTER_1"/>
    <property type="match status" value="1"/>
</dbReference>
<dbReference type="AlphaFoldDB" id="A0A1G7RCM2"/>
<dbReference type="PROSITE" id="PS50929">
    <property type="entry name" value="ABC_TM1F"/>
    <property type="match status" value="1"/>
</dbReference>
<dbReference type="GO" id="GO:0016887">
    <property type="term" value="F:ATP hydrolysis activity"/>
    <property type="evidence" value="ECO:0007669"/>
    <property type="project" value="InterPro"/>
</dbReference>
<feature type="transmembrane region" description="Helical" evidence="7">
    <location>
        <begin position="58"/>
        <end position="78"/>
    </location>
</feature>
<dbReference type="Gene3D" id="1.20.1560.10">
    <property type="entry name" value="ABC transporter type 1, transmembrane domain"/>
    <property type="match status" value="1"/>
</dbReference>
<dbReference type="InterPro" id="IPR036640">
    <property type="entry name" value="ABC1_TM_sf"/>
</dbReference>
<dbReference type="InterPro" id="IPR039421">
    <property type="entry name" value="Type_1_exporter"/>
</dbReference>
<evidence type="ECO:0000259" key="9">
    <source>
        <dbReference type="PROSITE" id="PS50929"/>
    </source>
</evidence>
<dbReference type="Gene3D" id="3.40.50.300">
    <property type="entry name" value="P-loop containing nucleotide triphosphate hydrolases"/>
    <property type="match status" value="1"/>
</dbReference>
<reference evidence="10 11" key="1">
    <citation type="submission" date="2016-10" db="EMBL/GenBank/DDBJ databases">
        <authorList>
            <person name="de Groot N.N."/>
        </authorList>
    </citation>
    <scope>NUCLEOTIDE SEQUENCE [LARGE SCALE GENOMIC DNA]</scope>
    <source>
        <strain evidence="10 11">DSM 28129</strain>
    </source>
</reference>
<evidence type="ECO:0000256" key="6">
    <source>
        <dbReference type="ARBA" id="ARBA00023136"/>
    </source>
</evidence>
<keyword evidence="5 7" id="KW-1133">Transmembrane helix</keyword>
<evidence type="ECO:0000256" key="5">
    <source>
        <dbReference type="ARBA" id="ARBA00022989"/>
    </source>
</evidence>
<feature type="domain" description="ABC transmembrane type-1" evidence="9">
    <location>
        <begin position="26"/>
        <end position="306"/>
    </location>
</feature>
<comment type="subcellular location">
    <subcellularLocation>
        <location evidence="1">Cell membrane</location>
        <topology evidence="1">Multi-pass membrane protein</topology>
    </subcellularLocation>
</comment>
<dbReference type="GO" id="GO:0015421">
    <property type="term" value="F:ABC-type oligopeptide transporter activity"/>
    <property type="evidence" value="ECO:0007669"/>
    <property type="project" value="TreeGrafter"/>
</dbReference>
<evidence type="ECO:0000256" key="2">
    <source>
        <dbReference type="ARBA" id="ARBA00022692"/>
    </source>
</evidence>
<dbReference type="InterPro" id="IPR003593">
    <property type="entry name" value="AAA+_ATPase"/>
</dbReference>
<keyword evidence="3" id="KW-0547">Nucleotide-binding</keyword>
<feature type="transmembrane region" description="Helical" evidence="7">
    <location>
        <begin position="165"/>
        <end position="185"/>
    </location>
</feature>
<accession>A0A1G7RCM2</accession>
<evidence type="ECO:0000256" key="1">
    <source>
        <dbReference type="ARBA" id="ARBA00004651"/>
    </source>
</evidence>
<dbReference type="CDD" id="cd07346">
    <property type="entry name" value="ABC_6TM_exporters"/>
    <property type="match status" value="1"/>
</dbReference>
<dbReference type="InterPro" id="IPR011527">
    <property type="entry name" value="ABC1_TM_dom"/>
</dbReference>
<keyword evidence="11" id="KW-1185">Reference proteome</keyword>
<keyword evidence="6 7" id="KW-0472">Membrane</keyword>
<dbReference type="SUPFAM" id="SSF90123">
    <property type="entry name" value="ABC transporter transmembrane region"/>
    <property type="match status" value="1"/>
</dbReference>
<dbReference type="InterPro" id="IPR017871">
    <property type="entry name" value="ABC_transporter-like_CS"/>
</dbReference>
<proteinExistence type="predicted"/>
<dbReference type="PROSITE" id="PS50893">
    <property type="entry name" value="ABC_TRANSPORTER_2"/>
    <property type="match status" value="1"/>
</dbReference>
<feature type="domain" description="ABC transporter" evidence="8">
    <location>
        <begin position="341"/>
        <end position="560"/>
    </location>
</feature>
<evidence type="ECO:0000313" key="10">
    <source>
        <dbReference type="EMBL" id="SDG07760.1"/>
    </source>
</evidence>
<organism evidence="10 11">
    <name type="scientific">Fontibacillus panacisegetis</name>
    <dbReference type="NCBI Taxonomy" id="670482"/>
    <lineage>
        <taxon>Bacteria</taxon>
        <taxon>Bacillati</taxon>
        <taxon>Bacillota</taxon>
        <taxon>Bacilli</taxon>
        <taxon>Bacillales</taxon>
        <taxon>Paenibacillaceae</taxon>
        <taxon>Fontibacillus</taxon>
    </lineage>
</organism>
<evidence type="ECO:0000256" key="7">
    <source>
        <dbReference type="SAM" id="Phobius"/>
    </source>
</evidence>
<feature type="transmembrane region" description="Helical" evidence="7">
    <location>
        <begin position="245"/>
        <end position="271"/>
    </location>
</feature>
<dbReference type="InterPro" id="IPR027417">
    <property type="entry name" value="P-loop_NTPase"/>
</dbReference>
<dbReference type="SUPFAM" id="SSF52540">
    <property type="entry name" value="P-loop containing nucleoside triphosphate hydrolases"/>
    <property type="match status" value="1"/>
</dbReference>
<protein>
    <submittedName>
        <fullName evidence="10">ABC transporter</fullName>
    </submittedName>
</protein>
<dbReference type="PANTHER" id="PTHR43394:SF1">
    <property type="entry name" value="ATP-BINDING CASSETTE SUB-FAMILY B MEMBER 10, MITOCHONDRIAL"/>
    <property type="match status" value="1"/>
</dbReference>
<dbReference type="PANTHER" id="PTHR43394">
    <property type="entry name" value="ATP-DEPENDENT PERMEASE MDL1, MITOCHONDRIAL"/>
    <property type="match status" value="1"/>
</dbReference>
<dbReference type="Pfam" id="PF00005">
    <property type="entry name" value="ABC_tran"/>
    <property type="match status" value="1"/>
</dbReference>
<evidence type="ECO:0000256" key="3">
    <source>
        <dbReference type="ARBA" id="ARBA00022741"/>
    </source>
</evidence>
<dbReference type="Proteomes" id="UP000198972">
    <property type="component" value="Unassembled WGS sequence"/>
</dbReference>
<dbReference type="GO" id="GO:0005524">
    <property type="term" value="F:ATP binding"/>
    <property type="evidence" value="ECO:0007669"/>
    <property type="project" value="UniProtKB-KW"/>
</dbReference>
<dbReference type="GO" id="GO:0005886">
    <property type="term" value="C:plasma membrane"/>
    <property type="evidence" value="ECO:0007669"/>
    <property type="project" value="UniProtKB-SubCell"/>
</dbReference>
<feature type="transmembrane region" description="Helical" evidence="7">
    <location>
        <begin position="24"/>
        <end position="46"/>
    </location>
</feature>
<dbReference type="STRING" id="670482.SAMN04488542_12553"/>
<name>A0A1G7RCM2_9BACL</name>
<dbReference type="SMART" id="SM00382">
    <property type="entry name" value="AAA"/>
    <property type="match status" value="1"/>
</dbReference>
<gene>
    <name evidence="10" type="ORF">SAMN04488542_12553</name>
</gene>
<keyword evidence="4" id="KW-0067">ATP-binding</keyword>
<evidence type="ECO:0000256" key="4">
    <source>
        <dbReference type="ARBA" id="ARBA00022840"/>
    </source>
</evidence>